<dbReference type="Proteomes" id="UP000326924">
    <property type="component" value="Unassembled WGS sequence"/>
</dbReference>
<sequence length="186" mass="20641">MEVFGVHQRGTTGQREEEEAEEQQATLQQDSTSFLPVYGLLSRTLVHSPVVKKILPARIRRPDLNDVVFIGETFIELHILTEAGKLQKVGCKTDIRAEIRDARSFGSQRESTLSAASHNGTSNGSHHEDLPADILVMTTDSGQLQFVYARDCLEQGQVDFIISKKQIDLKGVHPNHLGRSIAVDPK</sequence>
<evidence type="ECO:0000256" key="1">
    <source>
        <dbReference type="SAM" id="MobiDB-lite"/>
    </source>
</evidence>
<evidence type="ECO:0000259" key="2">
    <source>
        <dbReference type="Pfam" id="PF10433"/>
    </source>
</evidence>
<keyword evidence="4" id="KW-1185">Reference proteome</keyword>
<proteinExistence type="predicted"/>
<accession>A0A5J5F2U2</accession>
<feature type="compositionally biased region" description="Polar residues" evidence="1">
    <location>
        <begin position="106"/>
        <end position="124"/>
    </location>
</feature>
<dbReference type="InterPro" id="IPR018846">
    <property type="entry name" value="Beta-prop_RSE1/DDB1/CPSF1_1st"/>
</dbReference>
<feature type="domain" description="RSE1/DDB1/CPSF1 first beta-propeller" evidence="2">
    <location>
        <begin position="50"/>
        <end position="186"/>
    </location>
</feature>
<gene>
    <name evidence="3" type="ORF">FN846DRAFT_775050</name>
</gene>
<name>A0A5J5F2U2_9PEZI</name>
<dbReference type="InParanoid" id="A0A5J5F2U2"/>
<organism evidence="3 4">
    <name type="scientific">Sphaerosporella brunnea</name>
    <dbReference type="NCBI Taxonomy" id="1250544"/>
    <lineage>
        <taxon>Eukaryota</taxon>
        <taxon>Fungi</taxon>
        <taxon>Dikarya</taxon>
        <taxon>Ascomycota</taxon>
        <taxon>Pezizomycotina</taxon>
        <taxon>Pezizomycetes</taxon>
        <taxon>Pezizales</taxon>
        <taxon>Pyronemataceae</taxon>
        <taxon>Sphaerosporella</taxon>
    </lineage>
</organism>
<dbReference type="Pfam" id="PF10433">
    <property type="entry name" value="Beta-prop_RSE1_1st"/>
    <property type="match status" value="1"/>
</dbReference>
<protein>
    <recommendedName>
        <fullName evidence="2">RSE1/DDB1/CPSF1 first beta-propeller domain-containing protein</fullName>
    </recommendedName>
</protein>
<evidence type="ECO:0000313" key="4">
    <source>
        <dbReference type="Proteomes" id="UP000326924"/>
    </source>
</evidence>
<dbReference type="AlphaFoldDB" id="A0A5J5F2U2"/>
<evidence type="ECO:0000313" key="3">
    <source>
        <dbReference type="EMBL" id="KAA8910553.1"/>
    </source>
</evidence>
<comment type="caution">
    <text evidence="3">The sequence shown here is derived from an EMBL/GenBank/DDBJ whole genome shotgun (WGS) entry which is preliminary data.</text>
</comment>
<dbReference type="EMBL" id="VXIS01000045">
    <property type="protein sequence ID" value="KAA8910553.1"/>
    <property type="molecule type" value="Genomic_DNA"/>
</dbReference>
<reference evidence="3 4" key="1">
    <citation type="submission" date="2019-09" db="EMBL/GenBank/DDBJ databases">
        <title>Draft genome of the ectomycorrhizal ascomycete Sphaerosporella brunnea.</title>
        <authorList>
            <consortium name="DOE Joint Genome Institute"/>
            <person name="Benucci G.M."/>
            <person name="Marozzi G."/>
            <person name="Antonielli L."/>
            <person name="Sanchez S."/>
            <person name="Marco P."/>
            <person name="Wang X."/>
            <person name="Falini L.B."/>
            <person name="Barry K."/>
            <person name="Haridas S."/>
            <person name="Lipzen A."/>
            <person name="Labutti K."/>
            <person name="Grigoriev I.V."/>
            <person name="Murat C."/>
            <person name="Martin F."/>
            <person name="Albertini E."/>
            <person name="Donnini D."/>
            <person name="Bonito G."/>
        </authorList>
    </citation>
    <scope>NUCLEOTIDE SEQUENCE [LARGE SCALE GENOMIC DNA]</scope>
    <source>
        <strain evidence="3 4">Sb_GMNB300</strain>
    </source>
</reference>
<feature type="region of interest" description="Disordered" evidence="1">
    <location>
        <begin position="106"/>
        <end position="128"/>
    </location>
</feature>
<dbReference type="OrthoDB" id="20774at2759"/>